<name>A0A1G7MG40_9ACTN</name>
<evidence type="ECO:0000313" key="3">
    <source>
        <dbReference type="Proteomes" id="UP000199406"/>
    </source>
</evidence>
<keyword evidence="3" id="KW-1185">Reference proteome</keyword>
<dbReference type="STRING" id="1550231.SAMN05660662_2693"/>
<gene>
    <name evidence="2" type="ORF">SAMN05660662_2693</name>
</gene>
<sequence length="520" mass="58473">MASSAAGAGPRPDPALAEFPDRAPGTRRWCFADQLGPHFLDRPDQPVLLIESRAVFARRRFHRQKAHLVLSALRHRAAELGEQAEFHQVGTYAEALDLVREPLSVCAPTSWGSRDLVLRRPGVEVLAARGFVTTQEEFASWADGRGRRRLLMEDFYRDSRRRHDVLMNGAEPVGGRWNLDEENREPAPVDGRIGVPEPWWPEEDETDAGVRADLDRWEAEGLVSFVGDDGPRLFPATRAEALHRLEDFLEHRLGAFGPHEDAMLAGDRWLAHSLLSPALNLGLLDPLEVVVATEQSARDRAAAGDLLPLNSVEGFVRQVMGWRDYIWHMYWHLGRDFRRRNHLAAHAEVPGWLTDLDAGAVDAACLSDVLGDLRRDGWVHHIPRLMVLGNYALQRGIDPSAMTDWFHESFVDGYEWVMVANVVGMSQHADGGVLATKPYASGGAYIDRMSDYCGGCRYDPRKRLGDDACPYTAGYWSFLDRTRERLAANHRMRRPLQGLDRLKDLPAVVEQEQLRGTDPP</sequence>
<dbReference type="Pfam" id="PF04244">
    <property type="entry name" value="DPRP"/>
    <property type="match status" value="1"/>
</dbReference>
<dbReference type="Gene3D" id="1.25.40.80">
    <property type="match status" value="1"/>
</dbReference>
<organism evidence="2 3">
    <name type="scientific">Blastococcus aurantiacus</name>
    <dbReference type="NCBI Taxonomy" id="1550231"/>
    <lineage>
        <taxon>Bacteria</taxon>
        <taxon>Bacillati</taxon>
        <taxon>Actinomycetota</taxon>
        <taxon>Actinomycetes</taxon>
        <taxon>Geodermatophilales</taxon>
        <taxon>Geodermatophilaceae</taxon>
        <taxon>Blastococcus</taxon>
    </lineage>
</organism>
<dbReference type="PANTHER" id="PTHR38657:SF1">
    <property type="entry name" value="SLR1343 PROTEIN"/>
    <property type="match status" value="1"/>
</dbReference>
<dbReference type="AlphaFoldDB" id="A0A1G7MG40"/>
<dbReference type="PANTHER" id="PTHR38657">
    <property type="entry name" value="SLR1343 PROTEIN"/>
    <property type="match status" value="1"/>
</dbReference>
<dbReference type="Gene3D" id="1.10.579.10">
    <property type="entry name" value="DNA Cyclobutane Dipyrimidine Photolyase, subunit A, domain 3"/>
    <property type="match status" value="1"/>
</dbReference>
<proteinExistence type="predicted"/>
<feature type="compositionally biased region" description="Basic and acidic residues" evidence="1">
    <location>
        <begin position="178"/>
        <end position="187"/>
    </location>
</feature>
<accession>A0A1G7MG40</accession>
<reference evidence="3" key="1">
    <citation type="submission" date="2016-10" db="EMBL/GenBank/DDBJ databases">
        <authorList>
            <person name="Varghese N."/>
            <person name="Submissions S."/>
        </authorList>
    </citation>
    <scope>NUCLEOTIDE SEQUENCE [LARGE SCALE GENOMIC DNA]</scope>
    <source>
        <strain evidence="3">DSM 44268</strain>
    </source>
</reference>
<evidence type="ECO:0000256" key="1">
    <source>
        <dbReference type="SAM" id="MobiDB-lite"/>
    </source>
</evidence>
<evidence type="ECO:0000313" key="2">
    <source>
        <dbReference type="EMBL" id="SDF60665.1"/>
    </source>
</evidence>
<feature type="region of interest" description="Disordered" evidence="1">
    <location>
        <begin position="177"/>
        <end position="202"/>
    </location>
</feature>
<keyword evidence="2" id="KW-0456">Lyase</keyword>
<feature type="region of interest" description="Disordered" evidence="1">
    <location>
        <begin position="1"/>
        <end position="21"/>
    </location>
</feature>
<dbReference type="GO" id="GO:0016829">
    <property type="term" value="F:lyase activity"/>
    <property type="evidence" value="ECO:0007669"/>
    <property type="project" value="UniProtKB-KW"/>
</dbReference>
<dbReference type="InterPro" id="IPR052551">
    <property type="entry name" value="UV-DNA_repair_photolyase"/>
</dbReference>
<protein>
    <submittedName>
        <fullName evidence="2">Deoxyribodipyrimidine photolyase-related protein</fullName>
    </submittedName>
</protein>
<dbReference type="Gene3D" id="3.40.50.620">
    <property type="entry name" value="HUPs"/>
    <property type="match status" value="1"/>
</dbReference>
<dbReference type="InterPro" id="IPR036134">
    <property type="entry name" value="Crypto/Photolyase_FAD-like_sf"/>
</dbReference>
<dbReference type="InterPro" id="IPR007357">
    <property type="entry name" value="PhrB-like"/>
</dbReference>
<dbReference type="RefSeq" id="WP_176946367.1">
    <property type="nucleotide sequence ID" value="NZ_FNBT01000005.1"/>
</dbReference>
<dbReference type="Gene3D" id="1.10.10.1710">
    <property type="entry name" value="Deoxyribodipyrimidine photolyase-related"/>
    <property type="match status" value="1"/>
</dbReference>
<dbReference type="InterPro" id="IPR014729">
    <property type="entry name" value="Rossmann-like_a/b/a_fold"/>
</dbReference>
<dbReference type="EMBL" id="FNBT01000005">
    <property type="protein sequence ID" value="SDF60665.1"/>
    <property type="molecule type" value="Genomic_DNA"/>
</dbReference>
<dbReference type="Proteomes" id="UP000199406">
    <property type="component" value="Unassembled WGS sequence"/>
</dbReference>
<dbReference type="SUPFAM" id="SSF48173">
    <property type="entry name" value="Cryptochrome/photolyase FAD-binding domain"/>
    <property type="match status" value="1"/>
</dbReference>